<dbReference type="PANTHER" id="PTHR45188:SF2">
    <property type="entry name" value="DNAJ HOMOLOG SUBFAMILY C MEMBER 7"/>
    <property type="match status" value="1"/>
</dbReference>
<reference evidence="16" key="1">
    <citation type="submission" date="2011-05" db="EMBL/GenBank/DDBJ databases">
        <authorList>
            <person name="Richards S.R."/>
            <person name="Qu J."/>
            <person name="Jiang H."/>
            <person name="Jhangiani S.N."/>
            <person name="Agravi P."/>
            <person name="Goodspeed R."/>
            <person name="Gross S."/>
            <person name="Mandapat C."/>
            <person name="Jackson L."/>
            <person name="Mathew T."/>
            <person name="Pu L."/>
            <person name="Thornton R."/>
            <person name="Saada N."/>
            <person name="Wilczek-Boney K.B."/>
            <person name="Lee S."/>
            <person name="Kovar C."/>
            <person name="Wu Y."/>
            <person name="Scherer S.E."/>
            <person name="Worley K.C."/>
            <person name="Muzny D.M."/>
            <person name="Gibbs R."/>
        </authorList>
    </citation>
    <scope>NUCLEOTIDE SEQUENCE</scope>
    <source>
        <strain evidence="16">Brora</strain>
    </source>
</reference>
<dbReference type="SUPFAM" id="SSF46565">
    <property type="entry name" value="Chaperone J-domain"/>
    <property type="match status" value="1"/>
</dbReference>
<evidence type="ECO:0000313" key="16">
    <source>
        <dbReference type="Proteomes" id="UP000014500"/>
    </source>
</evidence>
<accession>T1IP98</accession>
<evidence type="ECO:0000256" key="5">
    <source>
        <dbReference type="ARBA" id="ARBA00022737"/>
    </source>
</evidence>
<dbReference type="SMART" id="SM00271">
    <property type="entry name" value="DnaJ"/>
    <property type="match status" value="1"/>
</dbReference>
<feature type="domain" description="J" evidence="14">
    <location>
        <begin position="372"/>
        <end position="442"/>
    </location>
</feature>
<evidence type="ECO:0000256" key="8">
    <source>
        <dbReference type="ARBA" id="ARBA00023186"/>
    </source>
</evidence>
<dbReference type="Pfam" id="PF10197">
    <property type="entry name" value="Cir_N"/>
    <property type="match status" value="1"/>
</dbReference>
<reference evidence="15" key="2">
    <citation type="submission" date="2015-02" db="UniProtKB">
        <authorList>
            <consortium name="EnsemblMetazoa"/>
        </authorList>
    </citation>
    <scope>IDENTIFICATION</scope>
</reference>
<feature type="repeat" description="TPR" evidence="11">
    <location>
        <begin position="26"/>
        <end position="59"/>
    </location>
</feature>
<keyword evidence="3" id="KW-0507">mRNA processing</keyword>
<proteinExistence type="inferred from homology"/>
<evidence type="ECO:0000256" key="10">
    <source>
        <dbReference type="ARBA" id="ARBA00023242"/>
    </source>
</evidence>
<evidence type="ECO:0000256" key="6">
    <source>
        <dbReference type="ARBA" id="ARBA00022803"/>
    </source>
</evidence>
<evidence type="ECO:0000256" key="7">
    <source>
        <dbReference type="ARBA" id="ARBA00023054"/>
    </source>
</evidence>
<dbReference type="InterPro" id="IPR013105">
    <property type="entry name" value="TPR_2"/>
</dbReference>
<evidence type="ECO:0000256" key="9">
    <source>
        <dbReference type="ARBA" id="ARBA00023187"/>
    </source>
</evidence>
<keyword evidence="16" id="KW-1185">Reference proteome</keyword>
<evidence type="ECO:0000256" key="4">
    <source>
        <dbReference type="ARBA" id="ARBA00022728"/>
    </source>
</evidence>
<dbReference type="GO" id="GO:0006397">
    <property type="term" value="P:mRNA processing"/>
    <property type="evidence" value="ECO:0007669"/>
    <property type="project" value="UniProtKB-KW"/>
</dbReference>
<dbReference type="InterPro" id="IPR019339">
    <property type="entry name" value="CIR_N_dom"/>
</dbReference>
<evidence type="ECO:0000256" key="2">
    <source>
        <dbReference type="ARBA" id="ARBA00006695"/>
    </source>
</evidence>
<feature type="coiled-coil region" evidence="12">
    <location>
        <begin position="524"/>
        <end position="551"/>
    </location>
</feature>
<dbReference type="Gene3D" id="1.10.287.110">
    <property type="entry name" value="DnaJ domain"/>
    <property type="match status" value="1"/>
</dbReference>
<evidence type="ECO:0000256" key="12">
    <source>
        <dbReference type="SAM" id="Coils"/>
    </source>
</evidence>
<dbReference type="InterPro" id="IPR036869">
    <property type="entry name" value="J_dom_sf"/>
</dbReference>
<dbReference type="EMBL" id="JH431251">
    <property type="status" value="NOT_ANNOTATED_CDS"/>
    <property type="molecule type" value="Genomic_DNA"/>
</dbReference>
<dbReference type="PANTHER" id="PTHR45188">
    <property type="entry name" value="DNAJ PROTEIN P58IPK HOMOLOG"/>
    <property type="match status" value="1"/>
</dbReference>
<dbReference type="Pfam" id="PF13181">
    <property type="entry name" value="TPR_8"/>
    <property type="match status" value="2"/>
</dbReference>
<dbReference type="EnsemblMetazoa" id="SMAR002847-RA">
    <property type="protein sequence ID" value="SMAR002847-PA"/>
    <property type="gene ID" value="SMAR002847"/>
</dbReference>
<feature type="repeat" description="TPR" evidence="11">
    <location>
        <begin position="254"/>
        <end position="287"/>
    </location>
</feature>
<sequence length="880" mass="102527">MANIPSWAKTKRTMLETDILTKDEQAENKKEDGNQQYKLKNYNDALVLYSEAIDLCPENASYYGNRAACQMMLNRYKQALEDARQAVRFDENFAKGYVREAKCHIALGDAASALRVLEKAKILDPNSLAIEAEVKNANQLRQFEEEGKKAYDLKDFRKVVFCMDRALSYGVACTTFKLVKAECLAFLGRHDEATEIANDILQKDSFNADAIYVRGMCLYYQDNVDKAFQHFQKVLKLAPDHQKGQEIYKRAKQLKGKKEAGNTAFKSGRFQEAYDMYTQALLIDPKNVMTNAKIYFNRATVCSKINKLTDALKDCNEAISLDPAYEKAHMDLEMFEEAVRDYEKVLEFSKNGEYKQLLRDAKKELKKSKRKDYYKILGIAKNASVDDIRKAYRKRALDHHPDRHANATDDIKREQEKKFKEVGEAYGILSDPKKRTRYDNGHDLEEAEGFSDIDPNNIFQAFFGGGPGHFNFEGHAGGPQSGFQQFPGDKVSIRFLHCILFIHHQYHNLKKSWHPSTLKNIERVWKAEQKHEAEQKKIEQLQKELDEERTRQEMRQFAENKGIVKKREERLDWMYQGPQAMVNREDYLLGRPVDKAFELAQTENNTLPTDDNNVPDSLFGPADNVVVDLANKIREDPLYVIRKKEEDNKKQLLNNPVRMKQLQLLLKEQLEKSSKKRKDKKYREKSKKHKKHHKESSRRKRESSTSESDSSEGSHVHHKSKLNKHSSDRRSRNEFEEEDGYTRSNTYGRIETRKLLAASEKRYHRKQATPEKVKMQRSPSRSRSPSSQPRRKLMPKDMEKKRQEMLENAKWREEQRNKNVQRYRKEEQHESSLEEQSRSAGALFLKPFLNKAAAISTVESRIKSNIYNIQRGHNDMENVN</sequence>
<dbReference type="STRING" id="126957.T1IP98"/>
<feature type="compositionally biased region" description="Basic residues" evidence="13">
    <location>
        <begin position="674"/>
        <end position="701"/>
    </location>
</feature>
<keyword evidence="9" id="KW-0508">mRNA splicing</keyword>
<evidence type="ECO:0000256" key="3">
    <source>
        <dbReference type="ARBA" id="ARBA00022664"/>
    </source>
</evidence>
<feature type="repeat" description="TPR" evidence="11">
    <location>
        <begin position="292"/>
        <end position="325"/>
    </location>
</feature>
<dbReference type="PROSITE" id="PS50076">
    <property type="entry name" value="DNAJ_2"/>
    <property type="match status" value="1"/>
</dbReference>
<dbReference type="InterPro" id="IPR011990">
    <property type="entry name" value="TPR-like_helical_dom_sf"/>
</dbReference>
<comment type="subcellular location">
    <subcellularLocation>
        <location evidence="1">Nucleus</location>
    </subcellularLocation>
</comment>
<dbReference type="Pfam" id="PF00226">
    <property type="entry name" value="DnaJ"/>
    <property type="match status" value="1"/>
</dbReference>
<evidence type="ECO:0000256" key="1">
    <source>
        <dbReference type="ARBA" id="ARBA00004123"/>
    </source>
</evidence>
<dbReference type="SMART" id="SM01083">
    <property type="entry name" value="Cir_N"/>
    <property type="match status" value="1"/>
</dbReference>
<keyword evidence="7 12" id="KW-0175">Coiled coil</keyword>
<dbReference type="SMART" id="SM00028">
    <property type="entry name" value="TPR"/>
    <property type="match status" value="7"/>
</dbReference>
<dbReference type="Proteomes" id="UP000014500">
    <property type="component" value="Unassembled WGS sequence"/>
</dbReference>
<comment type="similarity">
    <text evidence="2">Belongs to the CWC25 family.</text>
</comment>
<dbReference type="PhylomeDB" id="T1IP98"/>
<dbReference type="SUPFAM" id="SSF48452">
    <property type="entry name" value="TPR-like"/>
    <property type="match status" value="1"/>
</dbReference>
<keyword evidence="5" id="KW-0677">Repeat</keyword>
<feature type="compositionally biased region" description="Basic and acidic residues" evidence="13">
    <location>
        <begin position="794"/>
        <end position="836"/>
    </location>
</feature>
<name>T1IP98_STRMM</name>
<dbReference type="HOGENOM" id="CLU_327148_0_0_1"/>
<protein>
    <recommendedName>
        <fullName evidence="14">J domain-containing protein</fullName>
    </recommendedName>
</protein>
<dbReference type="InterPro" id="IPR022209">
    <property type="entry name" value="CWC25"/>
</dbReference>
<keyword evidence="6 11" id="KW-0802">TPR repeat</keyword>
<dbReference type="eggNOG" id="KOG0550">
    <property type="taxonomic scope" value="Eukaryota"/>
</dbReference>
<keyword evidence="10" id="KW-0539">Nucleus</keyword>
<dbReference type="GO" id="GO:0008380">
    <property type="term" value="P:RNA splicing"/>
    <property type="evidence" value="ECO:0007669"/>
    <property type="project" value="UniProtKB-KW"/>
</dbReference>
<organism evidence="15 16">
    <name type="scientific">Strigamia maritima</name>
    <name type="common">European centipede</name>
    <name type="synonym">Geophilus maritimus</name>
    <dbReference type="NCBI Taxonomy" id="126957"/>
    <lineage>
        <taxon>Eukaryota</taxon>
        <taxon>Metazoa</taxon>
        <taxon>Ecdysozoa</taxon>
        <taxon>Arthropoda</taxon>
        <taxon>Myriapoda</taxon>
        <taxon>Chilopoda</taxon>
        <taxon>Pleurostigmophora</taxon>
        <taxon>Geophilomorpha</taxon>
        <taxon>Linotaeniidae</taxon>
        <taxon>Strigamia</taxon>
    </lineage>
</organism>
<keyword evidence="8" id="KW-0143">Chaperone</keyword>
<feature type="compositionally biased region" description="Low complexity" evidence="13">
    <location>
        <begin position="776"/>
        <end position="788"/>
    </location>
</feature>
<dbReference type="AlphaFoldDB" id="T1IP98"/>
<evidence type="ECO:0000259" key="14">
    <source>
        <dbReference type="PROSITE" id="PS50076"/>
    </source>
</evidence>
<keyword evidence="4" id="KW-0747">Spliceosome</keyword>
<dbReference type="eggNOG" id="KOG3869">
    <property type="taxonomic scope" value="Eukaryota"/>
</dbReference>
<dbReference type="InterPro" id="IPR019734">
    <property type="entry name" value="TPR_rpt"/>
</dbReference>
<dbReference type="PROSITE" id="PS50005">
    <property type="entry name" value="TPR"/>
    <property type="match status" value="4"/>
</dbReference>
<feature type="region of interest" description="Disordered" evidence="13">
    <location>
        <begin position="669"/>
        <end position="742"/>
    </location>
</feature>
<dbReference type="PRINTS" id="PR00625">
    <property type="entry name" value="JDOMAIN"/>
</dbReference>
<dbReference type="InterPro" id="IPR001623">
    <property type="entry name" value="DnaJ_domain"/>
</dbReference>
<evidence type="ECO:0000256" key="13">
    <source>
        <dbReference type="SAM" id="MobiDB-lite"/>
    </source>
</evidence>
<dbReference type="FunFam" id="1.25.40.10:FF:000097">
    <property type="entry name" value="DnaJ homolog subfamily C member 7 homolog"/>
    <property type="match status" value="1"/>
</dbReference>
<feature type="compositionally biased region" description="Basic and acidic residues" evidence="13">
    <location>
        <begin position="725"/>
        <end position="734"/>
    </location>
</feature>
<evidence type="ECO:0000256" key="11">
    <source>
        <dbReference type="PROSITE-ProRule" id="PRU00339"/>
    </source>
</evidence>
<dbReference type="GO" id="GO:0005681">
    <property type="term" value="C:spliceosomal complex"/>
    <property type="evidence" value="ECO:0007669"/>
    <property type="project" value="UniProtKB-KW"/>
</dbReference>
<feature type="repeat" description="TPR" evidence="11">
    <location>
        <begin position="208"/>
        <end position="241"/>
    </location>
</feature>
<evidence type="ECO:0000313" key="15">
    <source>
        <dbReference type="EnsemblMetazoa" id="SMAR002847-PA"/>
    </source>
</evidence>
<dbReference type="CDD" id="cd06257">
    <property type="entry name" value="DnaJ"/>
    <property type="match status" value="1"/>
</dbReference>
<dbReference type="Pfam" id="PF12542">
    <property type="entry name" value="CWC25"/>
    <property type="match status" value="1"/>
</dbReference>
<dbReference type="OMA" id="GHNDMEN"/>
<dbReference type="Pfam" id="PF07719">
    <property type="entry name" value="TPR_2"/>
    <property type="match status" value="1"/>
</dbReference>
<dbReference type="Gene3D" id="1.25.40.10">
    <property type="entry name" value="Tetratricopeptide repeat domain"/>
    <property type="match status" value="1"/>
</dbReference>
<feature type="region of interest" description="Disordered" evidence="13">
    <location>
        <begin position="759"/>
        <end position="836"/>
    </location>
</feature>